<feature type="chain" id="PRO_5022219320" evidence="3">
    <location>
        <begin position="22"/>
        <end position="386"/>
    </location>
</feature>
<reference evidence="7 8" key="1">
    <citation type="submission" date="2019-02" db="EMBL/GenBank/DDBJ databases">
        <title>Deep-cultivation of Planctomycetes and their phenomic and genomic characterization uncovers novel biology.</title>
        <authorList>
            <person name="Wiegand S."/>
            <person name="Jogler M."/>
            <person name="Boedeker C."/>
            <person name="Pinto D."/>
            <person name="Vollmers J."/>
            <person name="Rivas-Marin E."/>
            <person name="Kohn T."/>
            <person name="Peeters S.H."/>
            <person name="Heuer A."/>
            <person name="Rast P."/>
            <person name="Oberbeckmann S."/>
            <person name="Bunk B."/>
            <person name="Jeske O."/>
            <person name="Meyerdierks A."/>
            <person name="Storesund J.E."/>
            <person name="Kallscheuer N."/>
            <person name="Luecker S."/>
            <person name="Lage O.M."/>
            <person name="Pohl T."/>
            <person name="Merkel B.J."/>
            <person name="Hornburger P."/>
            <person name="Mueller R.-W."/>
            <person name="Bruemmer F."/>
            <person name="Labrenz M."/>
            <person name="Spormann A.M."/>
            <person name="Op den Camp H."/>
            <person name="Overmann J."/>
            <person name="Amann R."/>
            <person name="Jetten M.S.M."/>
            <person name="Mascher T."/>
            <person name="Medema M.H."/>
            <person name="Devos D.P."/>
            <person name="Kaster A.-K."/>
            <person name="Ovreas L."/>
            <person name="Rohde M."/>
            <person name="Galperin M.Y."/>
            <person name="Jogler C."/>
        </authorList>
    </citation>
    <scope>NUCLEOTIDE SEQUENCE [LARGE SCALE GENOMIC DNA]</scope>
    <source>
        <strain evidence="7 8">ETA_A1</strain>
    </source>
</reference>
<dbReference type="NCBIfam" id="TIGR01730">
    <property type="entry name" value="RND_mfp"/>
    <property type="match status" value="1"/>
</dbReference>
<proteinExistence type="inferred from homology"/>
<evidence type="ECO:0000259" key="4">
    <source>
        <dbReference type="Pfam" id="PF25917"/>
    </source>
</evidence>
<dbReference type="EMBL" id="CP036273">
    <property type="protein sequence ID" value="QDU19095.1"/>
    <property type="molecule type" value="Genomic_DNA"/>
</dbReference>
<evidence type="ECO:0000313" key="8">
    <source>
        <dbReference type="Proteomes" id="UP000319576"/>
    </source>
</evidence>
<dbReference type="Gene3D" id="2.40.30.170">
    <property type="match status" value="1"/>
</dbReference>
<keyword evidence="8" id="KW-1185">Reference proteome</keyword>
<dbReference type="Pfam" id="PF25944">
    <property type="entry name" value="Beta-barrel_RND"/>
    <property type="match status" value="1"/>
</dbReference>
<dbReference type="SUPFAM" id="SSF111369">
    <property type="entry name" value="HlyD-like secretion proteins"/>
    <property type="match status" value="1"/>
</dbReference>
<feature type="domain" description="Multidrug resistance protein MdtA-like C-terminal permuted SH3" evidence="6">
    <location>
        <begin position="315"/>
        <end position="373"/>
    </location>
</feature>
<dbReference type="GO" id="GO:0030313">
    <property type="term" value="C:cell envelope"/>
    <property type="evidence" value="ECO:0007669"/>
    <property type="project" value="UniProtKB-SubCell"/>
</dbReference>
<dbReference type="InterPro" id="IPR006143">
    <property type="entry name" value="RND_pump_MFP"/>
</dbReference>
<evidence type="ECO:0000313" key="7">
    <source>
        <dbReference type="EMBL" id="QDU19095.1"/>
    </source>
</evidence>
<dbReference type="KEGG" id="uli:ETAA1_09990"/>
<dbReference type="PANTHER" id="PTHR30158">
    <property type="entry name" value="ACRA/E-RELATED COMPONENT OF DRUG EFFLUX TRANSPORTER"/>
    <property type="match status" value="1"/>
</dbReference>
<organism evidence="7 8">
    <name type="scientific">Urbifossiella limnaea</name>
    <dbReference type="NCBI Taxonomy" id="2528023"/>
    <lineage>
        <taxon>Bacteria</taxon>
        <taxon>Pseudomonadati</taxon>
        <taxon>Planctomycetota</taxon>
        <taxon>Planctomycetia</taxon>
        <taxon>Gemmatales</taxon>
        <taxon>Gemmataceae</taxon>
        <taxon>Urbifossiella</taxon>
    </lineage>
</organism>
<feature type="domain" description="Multidrug resistance protein MdtA-like beta-barrel" evidence="5">
    <location>
        <begin position="251"/>
        <end position="310"/>
    </location>
</feature>
<dbReference type="RefSeq" id="WP_145234831.1">
    <property type="nucleotide sequence ID" value="NZ_CP036273.1"/>
</dbReference>
<sequence length="386" mass="41678" precursor="true">MPAPRLSPLLGLALAAVVGCAKPPELQPPEPPTVTVVHPAERDAAPYKEFTGRIEPKDPVRVVPQVTGVLLSRDFTEGKAVEKNKTVMYRIDPVLFQADLDTAVASLAKAEADIIKAKADAALAKVQYDRELDVFSKGGGSASSKDEKEAMYAVTRAQLKVAESSKQSALAAQAKAQKNLDYCTILAPASGVARLSKVQKGDAVAAYQSLMVEIVPTHPVYATWEVDESTSLWYREQILDKKAIPDPRETPLEVTIAQKDETVFKRSGALTYVDAELVRGTGTRTLRAEFANADKRLTPGDSVRVRMMAGAAGKALMIPENTVVAQDRQRVVYVLTDQDEVAIRPVDLGQADAGWVVVRGGVTAADRVVTSNILRLRPGVKVKVQQ</sequence>
<comment type="subcellular location">
    <subcellularLocation>
        <location evidence="1">Cell envelope</location>
    </subcellularLocation>
</comment>
<evidence type="ECO:0000259" key="5">
    <source>
        <dbReference type="Pfam" id="PF25944"/>
    </source>
</evidence>
<dbReference type="Gene3D" id="2.40.50.100">
    <property type="match status" value="1"/>
</dbReference>
<evidence type="ECO:0000256" key="3">
    <source>
        <dbReference type="SAM" id="SignalP"/>
    </source>
</evidence>
<dbReference type="OrthoDB" id="9801814at2"/>
<gene>
    <name evidence="7" type="primary">mdtE_1</name>
    <name evidence="7" type="ORF">ETAA1_09990</name>
</gene>
<keyword evidence="3" id="KW-0732">Signal</keyword>
<dbReference type="Gene3D" id="2.40.420.20">
    <property type="match status" value="1"/>
</dbReference>
<name>A0A517XNK3_9BACT</name>
<accession>A0A517XNK3</accession>
<dbReference type="Proteomes" id="UP000319576">
    <property type="component" value="Chromosome"/>
</dbReference>
<dbReference type="GO" id="GO:0022857">
    <property type="term" value="F:transmembrane transporter activity"/>
    <property type="evidence" value="ECO:0007669"/>
    <property type="project" value="InterPro"/>
</dbReference>
<protein>
    <submittedName>
        <fullName evidence="7">Multidrug resistance protein MdtE</fullName>
    </submittedName>
</protein>
<feature type="domain" description="Multidrug resistance protein MdtA-like barrel-sandwich hybrid" evidence="4">
    <location>
        <begin position="60"/>
        <end position="210"/>
    </location>
</feature>
<dbReference type="InterPro" id="IPR058626">
    <property type="entry name" value="MdtA-like_b-barrel"/>
</dbReference>
<dbReference type="InterPro" id="IPR058625">
    <property type="entry name" value="MdtA-like_BSH"/>
</dbReference>
<evidence type="ECO:0000256" key="1">
    <source>
        <dbReference type="ARBA" id="ARBA00004196"/>
    </source>
</evidence>
<dbReference type="AlphaFoldDB" id="A0A517XNK3"/>
<dbReference type="GO" id="GO:0005886">
    <property type="term" value="C:plasma membrane"/>
    <property type="evidence" value="ECO:0007669"/>
    <property type="project" value="TreeGrafter"/>
</dbReference>
<dbReference type="PROSITE" id="PS51257">
    <property type="entry name" value="PROKAR_LIPOPROTEIN"/>
    <property type="match status" value="1"/>
</dbReference>
<evidence type="ECO:0000259" key="6">
    <source>
        <dbReference type="Pfam" id="PF25967"/>
    </source>
</evidence>
<feature type="signal peptide" evidence="3">
    <location>
        <begin position="1"/>
        <end position="21"/>
    </location>
</feature>
<dbReference type="GO" id="GO:0046677">
    <property type="term" value="P:response to antibiotic"/>
    <property type="evidence" value="ECO:0007669"/>
    <property type="project" value="TreeGrafter"/>
</dbReference>
<dbReference type="InterPro" id="IPR058627">
    <property type="entry name" value="MdtA-like_C"/>
</dbReference>
<dbReference type="Pfam" id="PF25967">
    <property type="entry name" value="RND-MFP_C"/>
    <property type="match status" value="1"/>
</dbReference>
<dbReference type="Gene3D" id="1.10.287.470">
    <property type="entry name" value="Helix hairpin bin"/>
    <property type="match status" value="1"/>
</dbReference>
<evidence type="ECO:0000256" key="2">
    <source>
        <dbReference type="ARBA" id="ARBA00009477"/>
    </source>
</evidence>
<comment type="similarity">
    <text evidence="2">Belongs to the membrane fusion protein (MFP) (TC 8.A.1) family.</text>
</comment>
<dbReference type="Pfam" id="PF25917">
    <property type="entry name" value="BSH_RND"/>
    <property type="match status" value="1"/>
</dbReference>